<dbReference type="PANTHER" id="PTHR24346">
    <property type="entry name" value="MAP/MICROTUBULE AFFINITY-REGULATING KINASE"/>
    <property type="match status" value="1"/>
</dbReference>
<dbReference type="OMA" id="PKNEPAF"/>
<feature type="domain" description="Protein kinase" evidence="3">
    <location>
        <begin position="1"/>
        <end position="370"/>
    </location>
</feature>
<evidence type="ECO:0000256" key="2">
    <source>
        <dbReference type="ARBA" id="ARBA00022840"/>
    </source>
</evidence>
<gene>
    <name evidence="4" type="ORF">TRAPUB_1194</name>
</gene>
<comment type="caution">
    <text evidence="4">The sequence shown here is derived from an EMBL/GenBank/DDBJ whole genome shotgun (WGS) entry which is preliminary data.</text>
</comment>
<dbReference type="Pfam" id="PF00069">
    <property type="entry name" value="Pkinase"/>
    <property type="match status" value="1"/>
</dbReference>
<evidence type="ECO:0000259" key="3">
    <source>
        <dbReference type="PROSITE" id="PS50011"/>
    </source>
</evidence>
<dbReference type="GO" id="GO:0035556">
    <property type="term" value="P:intracellular signal transduction"/>
    <property type="evidence" value="ECO:0007669"/>
    <property type="project" value="TreeGrafter"/>
</dbReference>
<dbReference type="SUPFAM" id="SSF56112">
    <property type="entry name" value="Protein kinase-like (PK-like)"/>
    <property type="match status" value="1"/>
</dbReference>
<dbReference type="GO" id="GO:0005524">
    <property type="term" value="F:ATP binding"/>
    <property type="evidence" value="ECO:0007669"/>
    <property type="project" value="UniProtKB-KW"/>
</dbReference>
<protein>
    <recommendedName>
        <fullName evidence="3">Protein kinase domain-containing protein</fullName>
    </recommendedName>
</protein>
<dbReference type="EMBL" id="MNAD01001100">
    <property type="protein sequence ID" value="OJT07915.1"/>
    <property type="molecule type" value="Genomic_DNA"/>
</dbReference>
<dbReference type="OrthoDB" id="5987198at2759"/>
<evidence type="ECO:0000313" key="5">
    <source>
        <dbReference type="Proteomes" id="UP000184267"/>
    </source>
</evidence>
<keyword evidence="1" id="KW-0547">Nucleotide-binding</keyword>
<dbReference type="InterPro" id="IPR000719">
    <property type="entry name" value="Prot_kinase_dom"/>
</dbReference>
<dbReference type="PANTHER" id="PTHR24346:SF30">
    <property type="entry name" value="MATERNAL EMBRYONIC LEUCINE ZIPPER KINASE"/>
    <property type="match status" value="1"/>
</dbReference>
<evidence type="ECO:0000313" key="4">
    <source>
        <dbReference type="EMBL" id="OJT07915.1"/>
    </source>
</evidence>
<sequence>MSIPVRPKSRPPTLPTDAVERFQKLTREGTFNLSPKEQGWQARHRFLKDHGYLLRPRYSPGWKPSWIDTDYDPFYCEDSIVLLHYQIIDATRLSNRETVAIKSFLKQGQELHIAQFLASIDDSRNHSVPVLEVLSDPFDPQRALMVMPYLRPCNNPEFATIGDIVDFIDQTIEGLVFMHKHNIAHRDIAVENILMDARALYPIGHHPVRLGASPDVRTPVFPLPRAGRDVRYHYIDFGLSSRFAPGSSTLVIGDVGRAEVPEHSDTVPYDAFKVDIYALGDTYSQEFSQKYNSMEFLEALIRPMTLRQPEQRPTAEQVSREWQRIRAALNDTDLRWRLGPKNEPAFDRVVNDTVAVAWEGVYRLKKLVKP</sequence>
<proteinExistence type="predicted"/>
<reference evidence="4 5" key="1">
    <citation type="submission" date="2016-10" db="EMBL/GenBank/DDBJ databases">
        <title>Genome sequence of the basidiomycete white-rot fungus Trametes pubescens.</title>
        <authorList>
            <person name="Makela M.R."/>
            <person name="Granchi Z."/>
            <person name="Peng M."/>
            <person name="De Vries R.P."/>
            <person name="Grigoriev I."/>
            <person name="Riley R."/>
            <person name="Hilden K."/>
        </authorList>
    </citation>
    <scope>NUCLEOTIDE SEQUENCE [LARGE SCALE GENOMIC DNA]</scope>
    <source>
        <strain evidence="4 5">FBCC735</strain>
    </source>
</reference>
<keyword evidence="2" id="KW-0067">ATP-binding</keyword>
<dbReference type="PROSITE" id="PS50011">
    <property type="entry name" value="PROTEIN_KINASE_DOM"/>
    <property type="match status" value="1"/>
</dbReference>
<organism evidence="4 5">
    <name type="scientific">Trametes pubescens</name>
    <name type="common">White-rot fungus</name>
    <dbReference type="NCBI Taxonomy" id="154538"/>
    <lineage>
        <taxon>Eukaryota</taxon>
        <taxon>Fungi</taxon>
        <taxon>Dikarya</taxon>
        <taxon>Basidiomycota</taxon>
        <taxon>Agaricomycotina</taxon>
        <taxon>Agaricomycetes</taxon>
        <taxon>Polyporales</taxon>
        <taxon>Polyporaceae</taxon>
        <taxon>Trametes</taxon>
    </lineage>
</organism>
<dbReference type="Proteomes" id="UP000184267">
    <property type="component" value="Unassembled WGS sequence"/>
</dbReference>
<dbReference type="AlphaFoldDB" id="A0A1M2VJY8"/>
<evidence type="ECO:0000256" key="1">
    <source>
        <dbReference type="ARBA" id="ARBA00022741"/>
    </source>
</evidence>
<dbReference type="Gene3D" id="1.10.510.10">
    <property type="entry name" value="Transferase(Phosphotransferase) domain 1"/>
    <property type="match status" value="1"/>
</dbReference>
<dbReference type="InterPro" id="IPR011009">
    <property type="entry name" value="Kinase-like_dom_sf"/>
</dbReference>
<accession>A0A1M2VJY8</accession>
<dbReference type="GO" id="GO:0005737">
    <property type="term" value="C:cytoplasm"/>
    <property type="evidence" value="ECO:0007669"/>
    <property type="project" value="TreeGrafter"/>
</dbReference>
<dbReference type="GO" id="GO:0004674">
    <property type="term" value="F:protein serine/threonine kinase activity"/>
    <property type="evidence" value="ECO:0007669"/>
    <property type="project" value="TreeGrafter"/>
</dbReference>
<dbReference type="SMART" id="SM00220">
    <property type="entry name" value="S_TKc"/>
    <property type="match status" value="1"/>
</dbReference>
<keyword evidence="5" id="KW-1185">Reference proteome</keyword>
<name>A0A1M2VJY8_TRAPU</name>